<proteinExistence type="predicted"/>
<keyword evidence="2" id="KW-1185">Reference proteome</keyword>
<name>A0ABR0VPM0_REHGL</name>
<dbReference type="Proteomes" id="UP001318860">
    <property type="component" value="Unassembled WGS sequence"/>
</dbReference>
<dbReference type="InterPro" id="IPR013865">
    <property type="entry name" value="FAM32A"/>
</dbReference>
<evidence type="ECO:0000313" key="2">
    <source>
        <dbReference type="Proteomes" id="UP001318860"/>
    </source>
</evidence>
<gene>
    <name evidence="1" type="ORF">DH2020_029080</name>
</gene>
<sequence>MLGFRKFQLLVLQIEGKESWLSAYENVVAGKLRLKGKVLDVREGGIKRTSRKSNMSHHQVLLVTNLTNMDVNGTNTHNEGEYDQDDRLTPAERRYLEQWQKIELQRLSKTAKKSQRDHIQEFNQYLANLTEHYDISKVGPA</sequence>
<dbReference type="PANTHER" id="PTHR13282">
    <property type="entry name" value="PROTEIN FAM32A"/>
    <property type="match status" value="1"/>
</dbReference>
<dbReference type="PANTHER" id="PTHR13282:SF16">
    <property type="entry name" value="PROTEIN FAM32A"/>
    <property type="match status" value="1"/>
</dbReference>
<organism evidence="1 2">
    <name type="scientific">Rehmannia glutinosa</name>
    <name type="common">Chinese foxglove</name>
    <dbReference type="NCBI Taxonomy" id="99300"/>
    <lineage>
        <taxon>Eukaryota</taxon>
        <taxon>Viridiplantae</taxon>
        <taxon>Streptophyta</taxon>
        <taxon>Embryophyta</taxon>
        <taxon>Tracheophyta</taxon>
        <taxon>Spermatophyta</taxon>
        <taxon>Magnoliopsida</taxon>
        <taxon>eudicotyledons</taxon>
        <taxon>Gunneridae</taxon>
        <taxon>Pentapetalae</taxon>
        <taxon>asterids</taxon>
        <taxon>lamiids</taxon>
        <taxon>Lamiales</taxon>
        <taxon>Orobanchaceae</taxon>
        <taxon>Rehmannieae</taxon>
        <taxon>Rehmannia</taxon>
    </lineage>
</organism>
<accession>A0ABR0VPM0</accession>
<comment type="caution">
    <text evidence="1">The sequence shown here is derived from an EMBL/GenBank/DDBJ whole genome shotgun (WGS) entry which is preliminary data.</text>
</comment>
<evidence type="ECO:0000313" key="1">
    <source>
        <dbReference type="EMBL" id="KAK6137183.1"/>
    </source>
</evidence>
<dbReference type="Pfam" id="PF08555">
    <property type="entry name" value="FAM32A"/>
    <property type="match status" value="1"/>
</dbReference>
<dbReference type="EMBL" id="JABTTQ020000880">
    <property type="protein sequence ID" value="KAK6137183.1"/>
    <property type="molecule type" value="Genomic_DNA"/>
</dbReference>
<reference evidence="1 2" key="1">
    <citation type="journal article" date="2021" name="Comput. Struct. Biotechnol. J.">
        <title>De novo genome assembly of the potent medicinal plant Rehmannia glutinosa using nanopore technology.</title>
        <authorList>
            <person name="Ma L."/>
            <person name="Dong C."/>
            <person name="Song C."/>
            <person name="Wang X."/>
            <person name="Zheng X."/>
            <person name="Niu Y."/>
            <person name="Chen S."/>
            <person name="Feng W."/>
        </authorList>
    </citation>
    <scope>NUCLEOTIDE SEQUENCE [LARGE SCALE GENOMIC DNA]</scope>
    <source>
        <strain evidence="1">DH-2019</strain>
    </source>
</reference>
<protein>
    <submittedName>
        <fullName evidence="1">Uncharacterized protein</fullName>
    </submittedName>
</protein>